<gene>
    <name evidence="1" type="ORF">TSIB3V08_LOCUS3754</name>
</gene>
<evidence type="ECO:0000313" key="1">
    <source>
        <dbReference type="EMBL" id="CAD7259550.1"/>
    </source>
</evidence>
<protein>
    <submittedName>
        <fullName evidence="1">Uncharacterized protein</fullName>
    </submittedName>
</protein>
<reference evidence="1" key="1">
    <citation type="submission" date="2020-11" db="EMBL/GenBank/DDBJ databases">
        <authorList>
            <person name="Tran Van P."/>
        </authorList>
    </citation>
    <scope>NUCLEOTIDE SEQUENCE</scope>
</reference>
<dbReference type="AlphaFoldDB" id="A0A7R9ASB3"/>
<sequence>MMSFFCRPPEAHGRTCALAQCVSLFDSFFSTASRKKAEVIPVNEEPTNSRSRRKAAQPNLGEHRTALFNNDLERLLEREVNGV</sequence>
<proteinExistence type="predicted"/>
<organism evidence="1">
    <name type="scientific">Timema shepardi</name>
    <name type="common">Walking stick</name>
    <dbReference type="NCBI Taxonomy" id="629360"/>
    <lineage>
        <taxon>Eukaryota</taxon>
        <taxon>Metazoa</taxon>
        <taxon>Ecdysozoa</taxon>
        <taxon>Arthropoda</taxon>
        <taxon>Hexapoda</taxon>
        <taxon>Insecta</taxon>
        <taxon>Pterygota</taxon>
        <taxon>Neoptera</taxon>
        <taxon>Polyneoptera</taxon>
        <taxon>Phasmatodea</taxon>
        <taxon>Timematodea</taxon>
        <taxon>Timematoidea</taxon>
        <taxon>Timematidae</taxon>
        <taxon>Timema</taxon>
    </lineage>
</organism>
<name>A0A7R9ASB3_TIMSH</name>
<accession>A0A7R9ASB3</accession>
<dbReference type="EMBL" id="OC001270">
    <property type="protein sequence ID" value="CAD7259550.1"/>
    <property type="molecule type" value="Genomic_DNA"/>
</dbReference>